<evidence type="ECO:0000256" key="1">
    <source>
        <dbReference type="SAM" id="Phobius"/>
    </source>
</evidence>
<organism evidence="2 3">
    <name type="scientific">Picrophilus torridus (strain ATCC 700027 / DSM 9790 / JCM 10055 / NBRC 100828 / KAW 2/3)</name>
    <dbReference type="NCBI Taxonomy" id="1122961"/>
    <lineage>
        <taxon>Archaea</taxon>
        <taxon>Methanobacteriati</taxon>
        <taxon>Thermoplasmatota</taxon>
        <taxon>Thermoplasmata</taxon>
        <taxon>Thermoplasmatales</taxon>
        <taxon>Picrophilaceae</taxon>
        <taxon>Picrophilus</taxon>
    </lineage>
</organism>
<evidence type="ECO:0000313" key="3">
    <source>
        <dbReference type="Proteomes" id="UP000000438"/>
    </source>
</evidence>
<dbReference type="GeneID" id="2845343"/>
<proteinExistence type="predicted"/>
<dbReference type="RefSeq" id="WP_011177721.1">
    <property type="nucleotide sequence ID" value="NC_005877.1"/>
</dbReference>
<name>Q6L0J7_PICTO</name>
<dbReference type="HOGENOM" id="CLU_1458240_0_0_2"/>
<dbReference type="PaxDb" id="263820-PTO0920"/>
<feature type="transmembrane region" description="Helical" evidence="1">
    <location>
        <begin position="6"/>
        <end position="23"/>
    </location>
</feature>
<dbReference type="STRING" id="263820.PTO0920"/>
<accession>Q6L0J7</accession>
<dbReference type="KEGG" id="pto:PTO0920"/>
<dbReference type="Proteomes" id="UP000000438">
    <property type="component" value="Chromosome"/>
</dbReference>
<keyword evidence="1" id="KW-0812">Transmembrane</keyword>
<keyword evidence="1" id="KW-1133">Transmembrane helix</keyword>
<sequence>MIYIILIPVLIMFVYNLLRIFFIKPYNDLKNIIERNKNAYDYEFLRDFMAFMAKSNTGKFFKAIKTMNENDIENAIDRSIEEMEMDIKNIYMNIQLKNQLKIEYERFKEGFNYLSIFIDYYSISLITVDLLGYIISYFNKILSYGFNIFSVALTITYVFTIVLLIIITLDARSEIKKKILFKIFI</sequence>
<feature type="transmembrane region" description="Helical" evidence="1">
    <location>
        <begin position="111"/>
        <end position="135"/>
    </location>
</feature>
<reference evidence="2 3" key="1">
    <citation type="journal article" date="2004" name="Proc. Natl. Acad. Sci. U.S.A.">
        <title>Genome sequence of Picrophilus torridus and its implications for life around pH 0.</title>
        <authorList>
            <person name="Futterer O."/>
            <person name="Angelov A."/>
            <person name="Liesegang H."/>
            <person name="Gottschalk G."/>
            <person name="Schleper C."/>
            <person name="Schepers B."/>
            <person name="Dock C."/>
            <person name="Antranikian G."/>
            <person name="Liebl W."/>
        </authorList>
    </citation>
    <scope>NUCLEOTIDE SEQUENCE [LARGE SCALE GENOMIC DNA]</scope>
    <source>
        <strain evidence="3">ATCC 700027 / DSM 9790 / JCM 10055 / NBRC 100828</strain>
    </source>
</reference>
<evidence type="ECO:0000313" key="2">
    <source>
        <dbReference type="EMBL" id="AAT43505.1"/>
    </source>
</evidence>
<dbReference type="AlphaFoldDB" id="Q6L0J7"/>
<gene>
    <name evidence="2" type="ordered locus">PTO0920</name>
</gene>
<dbReference type="EMBL" id="AE017261">
    <property type="protein sequence ID" value="AAT43505.1"/>
    <property type="molecule type" value="Genomic_DNA"/>
</dbReference>
<keyword evidence="1" id="KW-0472">Membrane</keyword>
<protein>
    <submittedName>
        <fullName evidence="2">Hypothetical membrane protein</fullName>
    </submittedName>
</protein>
<dbReference type="InParanoid" id="Q6L0J7"/>
<feature type="transmembrane region" description="Helical" evidence="1">
    <location>
        <begin position="141"/>
        <end position="169"/>
    </location>
</feature>